<feature type="region of interest" description="Disordered" evidence="1">
    <location>
        <begin position="124"/>
        <end position="143"/>
    </location>
</feature>
<reference evidence="2" key="1">
    <citation type="journal article" date="2020" name="Nature">
        <title>Giant virus diversity and host interactions through global metagenomics.</title>
        <authorList>
            <person name="Schulz F."/>
            <person name="Roux S."/>
            <person name="Paez-Espino D."/>
            <person name="Jungbluth S."/>
            <person name="Walsh D.A."/>
            <person name="Denef V.J."/>
            <person name="McMahon K.D."/>
            <person name="Konstantinidis K.T."/>
            <person name="Eloe-Fadrosh E.A."/>
            <person name="Kyrpides N.C."/>
            <person name="Woyke T."/>
        </authorList>
    </citation>
    <scope>NUCLEOTIDE SEQUENCE</scope>
    <source>
        <strain evidence="2">GVMAG-S-1101182-85</strain>
    </source>
</reference>
<proteinExistence type="predicted"/>
<dbReference type="EMBL" id="MN740827">
    <property type="protein sequence ID" value="QHU13844.1"/>
    <property type="molecule type" value="Genomic_DNA"/>
</dbReference>
<evidence type="ECO:0000256" key="1">
    <source>
        <dbReference type="SAM" id="MobiDB-lite"/>
    </source>
</evidence>
<name>A0A6C0KCE3_9ZZZZ</name>
<protein>
    <submittedName>
        <fullName evidence="2">Uncharacterized protein</fullName>
    </submittedName>
</protein>
<evidence type="ECO:0000313" key="2">
    <source>
        <dbReference type="EMBL" id="QHU13844.1"/>
    </source>
</evidence>
<accession>A0A6C0KCE3</accession>
<dbReference type="AlphaFoldDB" id="A0A6C0KCE3"/>
<organism evidence="2">
    <name type="scientific">viral metagenome</name>
    <dbReference type="NCBI Taxonomy" id="1070528"/>
    <lineage>
        <taxon>unclassified sequences</taxon>
        <taxon>metagenomes</taxon>
        <taxon>organismal metagenomes</taxon>
    </lineage>
</organism>
<sequence length="143" mass="16036">MAPADLPFNRGFFENFFNELRTLRADANLAGFGRARGGQEHLAKLNNLSIAINRIRGELRDLIGPRGGEHPYVNVDLVALIDPPPAEIAQDYIGTANNLITALLGQIRKMAADHVGGYFLTKRKRTKLNKNKSRRMNKKKARR</sequence>